<dbReference type="Proteomes" id="UP001172386">
    <property type="component" value="Unassembled WGS sequence"/>
</dbReference>
<evidence type="ECO:0000313" key="1">
    <source>
        <dbReference type="EMBL" id="KAJ9653921.1"/>
    </source>
</evidence>
<reference evidence="1" key="1">
    <citation type="submission" date="2022-10" db="EMBL/GenBank/DDBJ databases">
        <title>Culturing micro-colonial fungi from biological soil crusts in the Mojave desert and describing Neophaeococcomyces mojavensis, and introducing the new genera and species Taxawa tesnikishii.</title>
        <authorList>
            <person name="Kurbessoian T."/>
            <person name="Stajich J.E."/>
        </authorList>
    </citation>
    <scope>NUCLEOTIDE SEQUENCE</scope>
    <source>
        <strain evidence="1">JES_112</strain>
    </source>
</reference>
<proteinExistence type="predicted"/>
<evidence type="ECO:0000313" key="2">
    <source>
        <dbReference type="Proteomes" id="UP001172386"/>
    </source>
</evidence>
<keyword evidence="2" id="KW-1185">Reference proteome</keyword>
<sequence>MSTTLTDKLLLPPKLLYIIASTVYAAITGPFRGPEGAPTYGQHVIISGTRRLITDLTIGQAQWIMPPFLDTYKQWCTKNKIHPDIVDIPNTNIKGFWLGSKSTAKYTMVYYHGGGFVLPGSADHIKMLLNFIKWSNNNLAIFCVCYTLSPEALYPVALGQCVEGLRYILDLPGHSPETTLLGGDSAGGNLVLAVLGHVSTHPHPQSDKVRQLKLSADLKSAILIAPWTSSDTSRYQSMTKYANRDLVNPTCANYWVAAYKGGKDVSDDEYVCGALATASWWKDTKCEQMLVTAGEEEVLVDAITHWVDHYKQGMGEDNIKYVIGKREVHDAPLNCLPESKLVELGESSQEGAIRLWIKEKLL</sequence>
<name>A0ACC3A1U5_9EURO</name>
<accession>A0ACC3A1U5</accession>
<organism evidence="1 2">
    <name type="scientific">Neophaeococcomyces mojaviensis</name>
    <dbReference type="NCBI Taxonomy" id="3383035"/>
    <lineage>
        <taxon>Eukaryota</taxon>
        <taxon>Fungi</taxon>
        <taxon>Dikarya</taxon>
        <taxon>Ascomycota</taxon>
        <taxon>Pezizomycotina</taxon>
        <taxon>Eurotiomycetes</taxon>
        <taxon>Chaetothyriomycetidae</taxon>
        <taxon>Chaetothyriales</taxon>
        <taxon>Chaetothyriales incertae sedis</taxon>
        <taxon>Neophaeococcomyces</taxon>
    </lineage>
</organism>
<comment type="caution">
    <text evidence="1">The sequence shown here is derived from an EMBL/GenBank/DDBJ whole genome shotgun (WGS) entry which is preliminary data.</text>
</comment>
<gene>
    <name evidence="1" type="ORF">H2198_006972</name>
</gene>
<dbReference type="EMBL" id="JAPDRQ010000137">
    <property type="protein sequence ID" value="KAJ9653921.1"/>
    <property type="molecule type" value="Genomic_DNA"/>
</dbReference>
<protein>
    <submittedName>
        <fullName evidence="1">Uncharacterized protein</fullName>
    </submittedName>
</protein>